<reference evidence="12" key="2">
    <citation type="submission" date="2022-10" db="EMBL/GenBank/DDBJ databases">
        <authorList>
            <consortium name="ENA_rothamsted_submissions"/>
            <consortium name="culmorum"/>
            <person name="King R."/>
        </authorList>
    </citation>
    <scope>NUCLEOTIDE SEQUENCE</scope>
</reference>
<feature type="transmembrane region" description="Helical" evidence="10">
    <location>
        <begin position="302"/>
        <end position="323"/>
    </location>
</feature>
<evidence type="ECO:0000256" key="10">
    <source>
        <dbReference type="SAM" id="Phobius"/>
    </source>
</evidence>
<dbReference type="SUPFAM" id="SSF81321">
    <property type="entry name" value="Family A G protein-coupled receptor-like"/>
    <property type="match status" value="1"/>
</dbReference>
<evidence type="ECO:0000313" key="13">
    <source>
        <dbReference type="Proteomes" id="UP001153737"/>
    </source>
</evidence>
<dbReference type="GO" id="GO:0016020">
    <property type="term" value="C:membrane"/>
    <property type="evidence" value="ECO:0007669"/>
    <property type="project" value="UniProtKB-SubCell"/>
</dbReference>
<dbReference type="Pfam" id="PF00001">
    <property type="entry name" value="7tm_1"/>
    <property type="match status" value="1"/>
</dbReference>
<evidence type="ECO:0000256" key="5">
    <source>
        <dbReference type="ARBA" id="ARBA00023040"/>
    </source>
</evidence>
<dbReference type="GO" id="GO:0004983">
    <property type="term" value="F:neuropeptide Y receptor activity"/>
    <property type="evidence" value="ECO:0007669"/>
    <property type="project" value="InterPro"/>
</dbReference>
<keyword evidence="13" id="KW-1185">Reference proteome</keyword>
<comment type="subcellular location">
    <subcellularLocation>
        <location evidence="1">Membrane</location>
        <topology evidence="1">Multi-pass membrane protein</topology>
    </subcellularLocation>
</comment>
<evidence type="ECO:0000256" key="8">
    <source>
        <dbReference type="ARBA" id="ARBA00023224"/>
    </source>
</evidence>
<keyword evidence="3 10" id="KW-0812">Transmembrane</keyword>
<keyword evidence="4 10" id="KW-1133">Transmembrane helix</keyword>
<evidence type="ECO:0000256" key="9">
    <source>
        <dbReference type="SAM" id="MobiDB-lite"/>
    </source>
</evidence>
<gene>
    <name evidence="12" type="ORF">PHAECO_LOCUS5740</name>
</gene>
<dbReference type="PRINTS" id="PR00237">
    <property type="entry name" value="GPCRRHODOPSN"/>
</dbReference>
<feature type="transmembrane region" description="Helical" evidence="10">
    <location>
        <begin position="113"/>
        <end position="138"/>
    </location>
</feature>
<evidence type="ECO:0000256" key="1">
    <source>
        <dbReference type="ARBA" id="ARBA00004141"/>
    </source>
</evidence>
<comment type="similarity">
    <text evidence="2">Belongs to the G-protein coupled receptor 1 family.</text>
</comment>
<dbReference type="EMBL" id="OU896723">
    <property type="protein sequence ID" value="CAG9818074.1"/>
    <property type="molecule type" value="Genomic_DNA"/>
</dbReference>
<accession>A0A9N9SCS7</accession>
<organism evidence="12 13">
    <name type="scientific">Phaedon cochleariae</name>
    <name type="common">Mustard beetle</name>
    <dbReference type="NCBI Taxonomy" id="80249"/>
    <lineage>
        <taxon>Eukaryota</taxon>
        <taxon>Metazoa</taxon>
        <taxon>Ecdysozoa</taxon>
        <taxon>Arthropoda</taxon>
        <taxon>Hexapoda</taxon>
        <taxon>Insecta</taxon>
        <taxon>Pterygota</taxon>
        <taxon>Neoptera</taxon>
        <taxon>Endopterygota</taxon>
        <taxon>Coleoptera</taxon>
        <taxon>Polyphaga</taxon>
        <taxon>Cucujiformia</taxon>
        <taxon>Chrysomeloidea</taxon>
        <taxon>Chrysomelidae</taxon>
        <taxon>Chrysomelinae</taxon>
        <taxon>Chrysomelini</taxon>
        <taxon>Phaedon</taxon>
    </lineage>
</organism>
<reference evidence="12" key="1">
    <citation type="submission" date="2022-01" db="EMBL/GenBank/DDBJ databases">
        <authorList>
            <person name="King R."/>
        </authorList>
    </citation>
    <scope>NUCLEOTIDE SEQUENCE</scope>
</reference>
<protein>
    <recommendedName>
        <fullName evidence="11">G-protein coupled receptors family 1 profile domain-containing protein</fullName>
    </recommendedName>
</protein>
<dbReference type="InterPro" id="IPR017452">
    <property type="entry name" value="GPCR_Rhodpsn_7TM"/>
</dbReference>
<feature type="region of interest" description="Disordered" evidence="9">
    <location>
        <begin position="1"/>
        <end position="70"/>
    </location>
</feature>
<feature type="compositionally biased region" description="Low complexity" evidence="9">
    <location>
        <begin position="1"/>
        <end position="14"/>
    </location>
</feature>
<keyword evidence="5" id="KW-0297">G-protein coupled receptor</keyword>
<dbReference type="InterPro" id="IPR000276">
    <property type="entry name" value="GPCR_Rhodpsn"/>
</dbReference>
<dbReference type="AlphaFoldDB" id="A0A9N9SCS7"/>
<dbReference type="Gene3D" id="1.20.1070.10">
    <property type="entry name" value="Rhodopsin 7-helix transmembrane proteins"/>
    <property type="match status" value="1"/>
</dbReference>
<evidence type="ECO:0000256" key="3">
    <source>
        <dbReference type="ARBA" id="ARBA00022692"/>
    </source>
</evidence>
<name>A0A9N9SCS7_PHACE</name>
<feature type="domain" description="G-protein coupled receptors family 1 profile" evidence="11">
    <location>
        <begin position="129"/>
        <end position="347"/>
    </location>
</feature>
<evidence type="ECO:0000259" key="11">
    <source>
        <dbReference type="PROSITE" id="PS50262"/>
    </source>
</evidence>
<dbReference type="PROSITE" id="PS50262">
    <property type="entry name" value="G_PROTEIN_RECEP_F1_2"/>
    <property type="match status" value="1"/>
</dbReference>
<dbReference type="PRINTS" id="PR01012">
    <property type="entry name" value="NRPEPTIDEYR"/>
</dbReference>
<dbReference type="PANTHER" id="PTHR24235:SF29">
    <property type="entry name" value="GH23382P"/>
    <property type="match status" value="1"/>
</dbReference>
<keyword evidence="6 10" id="KW-0472">Membrane</keyword>
<sequence length="347" mass="39413">MHSSSQNNSNNNNNGEDAEGQEENHERASRGSHPQEFAAQWEPDPPRSQSTGHSGIPEFSPPERSIPIGSQFRGQKLSPVSKMDENTTDNSSDFDCDNFLEPDHLLANTYFHILIYFMYTAIFFIAFLGNSFVCYVVLSSPRMRTVTNYFITNLAVGDMLITVLCVPFTPMPLLKQYWPFGSVLCLVVNYSQALSVFVSAYTLVAISIDKYIVIMWPLKPRISKRFATSVIFLVWLVAGTTVIPTGMFAKTFQPVNDTYYAYCDRSKFRSMPKQYWPLDSVLCPVVNYSQALSVFFLMVMQYVIPSIVLLFTYTSIAAVIWCHRIPGEAENSRDIRIAKSKRKVRNL</sequence>
<evidence type="ECO:0000256" key="7">
    <source>
        <dbReference type="ARBA" id="ARBA00023170"/>
    </source>
</evidence>
<evidence type="ECO:0000256" key="6">
    <source>
        <dbReference type="ARBA" id="ARBA00023136"/>
    </source>
</evidence>
<keyword evidence="8" id="KW-0807">Transducer</keyword>
<evidence type="ECO:0000256" key="2">
    <source>
        <dbReference type="ARBA" id="ARBA00010663"/>
    </source>
</evidence>
<dbReference type="Proteomes" id="UP001153737">
    <property type="component" value="Chromosome 17"/>
</dbReference>
<feature type="transmembrane region" description="Helical" evidence="10">
    <location>
        <begin position="150"/>
        <end position="170"/>
    </location>
</feature>
<dbReference type="PANTHER" id="PTHR24235">
    <property type="entry name" value="NEUROPEPTIDE Y RECEPTOR"/>
    <property type="match status" value="1"/>
</dbReference>
<feature type="transmembrane region" description="Helical" evidence="10">
    <location>
        <begin position="226"/>
        <end position="249"/>
    </location>
</feature>
<dbReference type="OrthoDB" id="10053194at2759"/>
<evidence type="ECO:0000313" key="12">
    <source>
        <dbReference type="EMBL" id="CAG9818074.1"/>
    </source>
</evidence>
<feature type="transmembrane region" description="Helical" evidence="10">
    <location>
        <begin position="190"/>
        <end position="214"/>
    </location>
</feature>
<proteinExistence type="inferred from homology"/>
<keyword evidence="7" id="KW-0675">Receptor</keyword>
<evidence type="ECO:0000256" key="4">
    <source>
        <dbReference type="ARBA" id="ARBA00022989"/>
    </source>
</evidence>
<dbReference type="InterPro" id="IPR000611">
    <property type="entry name" value="NPY_rcpt"/>
</dbReference>